<dbReference type="Gene3D" id="3.30.40.10">
    <property type="entry name" value="Zinc/RING finger domain, C3HC4 (zinc finger)"/>
    <property type="match status" value="1"/>
</dbReference>
<dbReference type="CDD" id="cd16469">
    <property type="entry name" value="RING-H2_RNF24-like"/>
    <property type="match status" value="1"/>
</dbReference>
<evidence type="ECO:0000256" key="3">
    <source>
        <dbReference type="ARBA" id="ARBA00022679"/>
    </source>
</evidence>
<dbReference type="EC" id="2.3.2.27" evidence="2"/>
<sequence>MGDRHFSNTSNFFERDRGWGERDVAAGRSFLYAGRAVTPESVSYLYPSGNILTSGLNCASQHTWGSGSVEHTSTNRLEGGPQVHGHHSASYDTLPQFASEGSFPLEPEVNATSASNHYNGQIMHDNNGGLVDYSMTTGRGRFKRKIPSFIPPCESGSTPVFYGAGSSSSQPNGIQLGSTPFPSNSFHLPPPHGGGSLTIGGEDSGSNPRSRAMVDSEPNPRISYIQNYTPAPNGSTSHMPNHGAINIHSINSNAPAYGQNHIGISPPARGGFQQISANNAMGIEMNPYYAGGSAADASRYQHHIHESILSRNPISPPQYFHGLHALAVNEDHANYFQGAIPSSQRTDVISLHSGQGAATAAISGMSHQPVVPESYPSRFARPFLARGWHHNNHREGRSSRMLERLHSRTNAVDAQDRIGGETSPQAFMMFDGSHLYGSRNMYDQYGDMRLDVDNMSYEELLALGDSIGNVNTGVPENMVSECLLEKKYSSSDKNLEENCSICLEEYKKTSRIGKLKKCGHNYHIGCIKKWLSMKNSCPICKGPAAHLPGSDQEQIWGFENHLFPLLGPYFDYILETEQYPACICSRYVLKTGPKSYSRASFNLLLGQLLLLLLSSSH</sequence>
<dbReference type="PROSITE" id="PS50089">
    <property type="entry name" value="ZF_RING_2"/>
    <property type="match status" value="1"/>
</dbReference>
<dbReference type="InterPro" id="IPR001841">
    <property type="entry name" value="Znf_RING"/>
</dbReference>
<comment type="caution">
    <text evidence="11">The sequence shown here is derived from an EMBL/GenBank/DDBJ whole genome shotgun (WGS) entry which is preliminary data.</text>
</comment>
<dbReference type="PANTHER" id="PTHR22937:SF65">
    <property type="entry name" value="E3 UBIQUITIN-PROTEIN LIGASE ARK2C"/>
    <property type="match status" value="1"/>
</dbReference>
<dbReference type="InterPro" id="IPR045191">
    <property type="entry name" value="MBR1/2-like"/>
</dbReference>
<dbReference type="SMART" id="SM00184">
    <property type="entry name" value="RING"/>
    <property type="match status" value="1"/>
</dbReference>
<reference evidence="11" key="1">
    <citation type="submission" date="2022-08" db="EMBL/GenBank/DDBJ databases">
        <authorList>
            <person name="Gutierrez-Valencia J."/>
        </authorList>
    </citation>
    <scope>NUCLEOTIDE SEQUENCE</scope>
</reference>
<keyword evidence="12" id="KW-1185">Reference proteome</keyword>
<gene>
    <name evidence="11" type="ORF">LITE_LOCUS27400</name>
</gene>
<dbReference type="Pfam" id="PF13639">
    <property type="entry name" value="zf-RING_2"/>
    <property type="match status" value="1"/>
</dbReference>
<evidence type="ECO:0000256" key="7">
    <source>
        <dbReference type="ARBA" id="ARBA00022833"/>
    </source>
</evidence>
<dbReference type="SUPFAM" id="SSF57850">
    <property type="entry name" value="RING/U-box"/>
    <property type="match status" value="1"/>
</dbReference>
<dbReference type="Proteomes" id="UP001154282">
    <property type="component" value="Unassembled WGS sequence"/>
</dbReference>
<organism evidence="11 12">
    <name type="scientific">Linum tenue</name>
    <dbReference type="NCBI Taxonomy" id="586396"/>
    <lineage>
        <taxon>Eukaryota</taxon>
        <taxon>Viridiplantae</taxon>
        <taxon>Streptophyta</taxon>
        <taxon>Embryophyta</taxon>
        <taxon>Tracheophyta</taxon>
        <taxon>Spermatophyta</taxon>
        <taxon>Magnoliopsida</taxon>
        <taxon>eudicotyledons</taxon>
        <taxon>Gunneridae</taxon>
        <taxon>Pentapetalae</taxon>
        <taxon>rosids</taxon>
        <taxon>fabids</taxon>
        <taxon>Malpighiales</taxon>
        <taxon>Linaceae</taxon>
        <taxon>Linum</taxon>
    </lineage>
</organism>
<evidence type="ECO:0000313" key="11">
    <source>
        <dbReference type="EMBL" id="CAI0442804.1"/>
    </source>
</evidence>
<keyword evidence="5 8" id="KW-0863">Zinc-finger</keyword>
<evidence type="ECO:0000256" key="5">
    <source>
        <dbReference type="ARBA" id="ARBA00022771"/>
    </source>
</evidence>
<evidence type="ECO:0000256" key="4">
    <source>
        <dbReference type="ARBA" id="ARBA00022723"/>
    </source>
</evidence>
<name>A0AAV0M9U2_9ROSI</name>
<evidence type="ECO:0000256" key="8">
    <source>
        <dbReference type="PROSITE-ProRule" id="PRU00175"/>
    </source>
</evidence>
<evidence type="ECO:0000259" key="10">
    <source>
        <dbReference type="PROSITE" id="PS50089"/>
    </source>
</evidence>
<evidence type="ECO:0000256" key="1">
    <source>
        <dbReference type="ARBA" id="ARBA00000900"/>
    </source>
</evidence>
<keyword evidence="4" id="KW-0479">Metal-binding</keyword>
<evidence type="ECO:0000256" key="9">
    <source>
        <dbReference type="SAM" id="MobiDB-lite"/>
    </source>
</evidence>
<protein>
    <recommendedName>
        <fullName evidence="2">RING-type E3 ubiquitin transferase</fullName>
        <ecNumber evidence="2">2.3.2.27</ecNumber>
    </recommendedName>
</protein>
<feature type="region of interest" description="Disordered" evidence="9">
    <location>
        <begin position="186"/>
        <end position="216"/>
    </location>
</feature>
<accession>A0AAV0M9U2</accession>
<keyword evidence="3" id="KW-0808">Transferase</keyword>
<dbReference type="GO" id="GO:0061630">
    <property type="term" value="F:ubiquitin protein ligase activity"/>
    <property type="evidence" value="ECO:0007669"/>
    <property type="project" value="UniProtKB-EC"/>
</dbReference>
<dbReference type="AlphaFoldDB" id="A0AAV0M9U2"/>
<proteinExistence type="predicted"/>
<evidence type="ECO:0000313" key="12">
    <source>
        <dbReference type="Proteomes" id="UP001154282"/>
    </source>
</evidence>
<feature type="domain" description="RING-type" evidence="10">
    <location>
        <begin position="499"/>
        <end position="541"/>
    </location>
</feature>
<keyword evidence="7" id="KW-0862">Zinc</keyword>
<evidence type="ECO:0000256" key="2">
    <source>
        <dbReference type="ARBA" id="ARBA00012483"/>
    </source>
</evidence>
<dbReference type="EMBL" id="CAMGYJ010000007">
    <property type="protein sequence ID" value="CAI0442804.1"/>
    <property type="molecule type" value="Genomic_DNA"/>
</dbReference>
<evidence type="ECO:0000256" key="6">
    <source>
        <dbReference type="ARBA" id="ARBA00022786"/>
    </source>
</evidence>
<comment type="catalytic activity">
    <reaction evidence="1">
        <text>S-ubiquitinyl-[E2 ubiquitin-conjugating enzyme]-L-cysteine + [acceptor protein]-L-lysine = [E2 ubiquitin-conjugating enzyme]-L-cysteine + N(6)-ubiquitinyl-[acceptor protein]-L-lysine.</text>
        <dbReference type="EC" id="2.3.2.27"/>
    </reaction>
</comment>
<keyword evidence="6" id="KW-0833">Ubl conjugation pathway</keyword>
<dbReference type="GO" id="GO:0008270">
    <property type="term" value="F:zinc ion binding"/>
    <property type="evidence" value="ECO:0007669"/>
    <property type="project" value="UniProtKB-KW"/>
</dbReference>
<dbReference type="InterPro" id="IPR013083">
    <property type="entry name" value="Znf_RING/FYVE/PHD"/>
</dbReference>
<dbReference type="PANTHER" id="PTHR22937">
    <property type="entry name" value="E3 UBIQUITIN-PROTEIN LIGASE RNF165"/>
    <property type="match status" value="1"/>
</dbReference>